<proteinExistence type="predicted"/>
<dbReference type="PANTHER" id="PTHR31299">
    <property type="entry name" value="ESTERASE, PUTATIVE (AFU_ORTHOLOGUE AFUA_1G05850)-RELATED"/>
    <property type="match status" value="1"/>
</dbReference>
<gene>
    <name evidence="1" type="ORF">KDW_41660</name>
</gene>
<keyword evidence="2" id="KW-1185">Reference proteome</keyword>
<dbReference type="Gene3D" id="1.20.1440.30">
    <property type="entry name" value="Biosynthetic Protein domain"/>
    <property type="match status" value="1"/>
</dbReference>
<dbReference type="Proteomes" id="UP000326912">
    <property type="component" value="Unassembled WGS sequence"/>
</dbReference>
<dbReference type="Gene3D" id="3.40.1660.10">
    <property type="entry name" value="EreA-like (biosynthetic domain)"/>
    <property type="match status" value="1"/>
</dbReference>
<dbReference type="Gene3D" id="3.30.1870.10">
    <property type="entry name" value="EreA-like, domain 2"/>
    <property type="match status" value="1"/>
</dbReference>
<protein>
    <submittedName>
        <fullName evidence="1">Erythromycin esterase</fullName>
    </submittedName>
</protein>
<comment type="caution">
    <text evidence="1">The sequence shown here is derived from an EMBL/GenBank/DDBJ whole genome shotgun (WGS) entry which is preliminary data.</text>
</comment>
<evidence type="ECO:0000313" key="1">
    <source>
        <dbReference type="EMBL" id="GER90004.1"/>
    </source>
</evidence>
<dbReference type="EMBL" id="BKZW01000002">
    <property type="protein sequence ID" value="GER90004.1"/>
    <property type="molecule type" value="Genomic_DNA"/>
</dbReference>
<evidence type="ECO:0000313" key="2">
    <source>
        <dbReference type="Proteomes" id="UP000326912"/>
    </source>
</evidence>
<accession>A0A5J4KKS4</accession>
<dbReference type="SUPFAM" id="SSF159501">
    <property type="entry name" value="EreA/ChaN-like"/>
    <property type="match status" value="1"/>
</dbReference>
<dbReference type="Pfam" id="PF05139">
    <property type="entry name" value="Erythro_esteras"/>
    <property type="match status" value="1"/>
</dbReference>
<reference evidence="1 2" key="1">
    <citation type="submission" date="2019-10" db="EMBL/GenBank/DDBJ databases">
        <title>Dictyobacter vulcani sp. nov., within the class Ktedonobacteria, isolated from soil of volcanic Mt. Zao.</title>
        <authorList>
            <person name="Zheng Y."/>
            <person name="Wang C.M."/>
            <person name="Sakai Y."/>
            <person name="Abe K."/>
            <person name="Yokota A."/>
            <person name="Yabe S."/>
        </authorList>
    </citation>
    <scope>NUCLEOTIDE SEQUENCE [LARGE SCALE GENOMIC DNA]</scope>
    <source>
        <strain evidence="1 2">W12</strain>
    </source>
</reference>
<dbReference type="InterPro" id="IPR052036">
    <property type="entry name" value="Hydrolase/PRTase-associated"/>
</dbReference>
<sequence>MTHAAGADVTLDDWIAHEAIPCSLASRPDFNAAVDTVIASLDDAVELLGFGEALHGGEELLVLRNQLFQRLVEAYGYSAIAIESNFPRGIIINEYVLGRGPASYEAVQDTGFSHGFGKFAANRELVEWMRHYNADPAHQMKLHFYGFDSPTDVPSTDSPRQILHVALDYLNLVDEALGQEYQNRIDPLLGQDSAWENPAAMLDPTQAIGRSPEATALRIETEELISELCVRRPELVAKSDESRYLEAVHYAVMARQLLNFHAKLAQTSEKRQARLLGIRAAMMAENLAYIVSREQGRGNVLVFAHNSHLKRGKVQWQWGNEAVIWWPVGAHLHEMFGRRYVVIGSAVGESAANGIGQPEAGMLEARLTSAPGPARFIPTHQGQGLPVEEIVALPLRSGSQKNGSYEPLSAQSFTDFDWLAVLDTTAYNGWGHF</sequence>
<dbReference type="RefSeq" id="WP_151757792.1">
    <property type="nucleotide sequence ID" value="NZ_BKZW01000002.1"/>
</dbReference>
<name>A0A5J4KKS4_9CHLR</name>
<dbReference type="AlphaFoldDB" id="A0A5J4KKS4"/>
<organism evidence="1 2">
    <name type="scientific">Dictyobacter vulcani</name>
    <dbReference type="NCBI Taxonomy" id="2607529"/>
    <lineage>
        <taxon>Bacteria</taxon>
        <taxon>Bacillati</taxon>
        <taxon>Chloroflexota</taxon>
        <taxon>Ktedonobacteria</taxon>
        <taxon>Ktedonobacterales</taxon>
        <taxon>Dictyobacteraceae</taxon>
        <taxon>Dictyobacter</taxon>
    </lineage>
</organism>
<dbReference type="PANTHER" id="PTHR31299:SF0">
    <property type="entry name" value="ESTERASE, PUTATIVE (AFU_ORTHOLOGUE AFUA_1G05850)-RELATED"/>
    <property type="match status" value="1"/>
</dbReference>
<dbReference type="GO" id="GO:0046677">
    <property type="term" value="P:response to antibiotic"/>
    <property type="evidence" value="ECO:0007669"/>
    <property type="project" value="InterPro"/>
</dbReference>
<dbReference type="InterPro" id="IPR007815">
    <property type="entry name" value="Emycin_Estase"/>
</dbReference>
<dbReference type="CDD" id="cd14728">
    <property type="entry name" value="Ere-like"/>
    <property type="match status" value="1"/>
</dbReference>